<evidence type="ECO:0007829" key="11">
    <source>
        <dbReference type="ProteomicsDB" id="A0A3Q4EC31"/>
    </source>
</evidence>
<keyword evidence="6" id="KW-0411">Iron-sulfur</keyword>
<evidence type="ECO:0007829" key="10">
    <source>
        <dbReference type="PeptideAtlas" id="A0A3Q4EC31"/>
    </source>
</evidence>
<gene>
    <name evidence="7 8" type="primary">Nubp2</name>
</gene>
<dbReference type="Bgee" id="ENSMUSG00000039183">
    <property type="expression patterns" value="Expressed in spermatocyte and 250 other cell types or tissues"/>
</dbReference>
<evidence type="ECO:0000256" key="3">
    <source>
        <dbReference type="ARBA" id="ARBA00022741"/>
    </source>
</evidence>
<dbReference type="InterPro" id="IPR027417">
    <property type="entry name" value="P-loop_NTPase"/>
</dbReference>
<keyword evidence="9" id="KW-1185">Reference proteome</keyword>
<keyword evidence="2" id="KW-0479">Metal-binding</keyword>
<dbReference type="ExpressionAtlas" id="A0A3Q4EC31">
    <property type="expression patterns" value="baseline and differential"/>
</dbReference>
<dbReference type="AlphaFoldDB" id="A0A3Q4EC31"/>
<dbReference type="MGI" id="MGI:1347072">
    <property type="gene designation" value="Nubp2"/>
</dbReference>
<keyword evidence="4" id="KW-0067">ATP-binding</keyword>
<organism evidence="7 9">
    <name type="scientific">Mus musculus</name>
    <name type="common">Mouse</name>
    <dbReference type="NCBI Taxonomy" id="10090"/>
    <lineage>
        <taxon>Eukaryota</taxon>
        <taxon>Metazoa</taxon>
        <taxon>Chordata</taxon>
        <taxon>Craniata</taxon>
        <taxon>Vertebrata</taxon>
        <taxon>Euteleostomi</taxon>
        <taxon>Mammalia</taxon>
        <taxon>Eutheria</taxon>
        <taxon>Euarchontoglires</taxon>
        <taxon>Glires</taxon>
        <taxon>Rodentia</taxon>
        <taxon>Myomorpha</taxon>
        <taxon>Muroidea</taxon>
        <taxon>Muridae</taxon>
        <taxon>Murinae</taxon>
        <taxon>Mus</taxon>
        <taxon>Mus</taxon>
    </lineage>
</organism>
<dbReference type="SUPFAM" id="SSF52540">
    <property type="entry name" value="P-loop containing nucleoside triphosphate hydrolases"/>
    <property type="match status" value="1"/>
</dbReference>
<reference evidence="7" key="3">
    <citation type="submission" date="2025-08" db="UniProtKB">
        <authorList>
            <consortium name="Ensembl"/>
        </authorList>
    </citation>
    <scope>IDENTIFICATION</scope>
    <source>
        <strain evidence="7">C57BL/6J</strain>
    </source>
</reference>
<proteinExistence type="evidence at protein level"/>
<accession>A0A3Q4EC31</accession>
<evidence type="ECO:0000256" key="6">
    <source>
        <dbReference type="ARBA" id="ARBA00023014"/>
    </source>
</evidence>
<dbReference type="Antibodypedia" id="23260">
    <property type="antibodies" value="85 antibodies from 19 providers"/>
</dbReference>
<dbReference type="GeneTree" id="ENSGT00950000183193"/>
<protein>
    <submittedName>
        <fullName evidence="7">Nucleotide binding protein 2</fullName>
    </submittedName>
</protein>
<evidence type="ECO:0000256" key="4">
    <source>
        <dbReference type="ARBA" id="ARBA00022840"/>
    </source>
</evidence>
<dbReference type="GO" id="GO:0046872">
    <property type="term" value="F:metal ion binding"/>
    <property type="evidence" value="ECO:0007669"/>
    <property type="project" value="UniProtKB-KW"/>
</dbReference>
<evidence type="ECO:0000313" key="8">
    <source>
        <dbReference type="MGI" id="MGI:1347072"/>
    </source>
</evidence>
<dbReference type="VEuPathDB" id="HostDB:ENSMUSG00000039183"/>
<reference evidence="7" key="4">
    <citation type="submission" date="2025-09" db="UniProtKB">
        <authorList>
            <consortium name="Ensembl"/>
        </authorList>
    </citation>
    <scope>IDENTIFICATION</scope>
    <source>
        <strain evidence="7">C57BL/6J</strain>
    </source>
</reference>
<dbReference type="GO" id="GO:0005524">
    <property type="term" value="F:ATP binding"/>
    <property type="evidence" value="ECO:0007669"/>
    <property type="project" value="UniProtKB-KW"/>
</dbReference>
<evidence type="ECO:0000256" key="1">
    <source>
        <dbReference type="ARBA" id="ARBA00022485"/>
    </source>
</evidence>
<reference evidence="7 9" key="2">
    <citation type="journal article" date="2011" name="PLoS Biol.">
        <title>Modernizing reference genome assemblies.</title>
        <authorList>
            <person name="Church D.M."/>
            <person name="Schneider V.A."/>
            <person name="Graves T."/>
            <person name="Auger K."/>
            <person name="Cunningham F."/>
            <person name="Bouk N."/>
            <person name="Chen H.C."/>
            <person name="Agarwala R."/>
            <person name="McLaren W.M."/>
            <person name="Ritchie G.R."/>
            <person name="Albracht D."/>
            <person name="Kremitzki M."/>
            <person name="Rock S."/>
            <person name="Kotkiewicz H."/>
            <person name="Kremitzki C."/>
            <person name="Wollam A."/>
            <person name="Trani L."/>
            <person name="Fulton L."/>
            <person name="Fulton R."/>
            <person name="Matthews L."/>
            <person name="Whitehead S."/>
            <person name="Chow W."/>
            <person name="Torrance J."/>
            <person name="Dunn M."/>
            <person name="Harden G."/>
            <person name="Threadgold G."/>
            <person name="Wood J."/>
            <person name="Collins J."/>
            <person name="Heath P."/>
            <person name="Griffiths G."/>
            <person name="Pelan S."/>
            <person name="Grafham D."/>
            <person name="Eichler E.E."/>
            <person name="Weinstock G."/>
            <person name="Mardis E.R."/>
            <person name="Wilson R.K."/>
            <person name="Howe K."/>
            <person name="Flicek P."/>
            <person name="Hubbard T."/>
        </authorList>
    </citation>
    <scope>NUCLEOTIDE SEQUENCE [LARGE SCALE GENOMIC DNA]</scope>
    <source>
        <strain evidence="7 9">C57BL/6J</strain>
    </source>
</reference>
<keyword evidence="1" id="KW-0004">4Fe-4S</keyword>
<dbReference type="Proteomes" id="UP000000589">
    <property type="component" value="Chromosome 17"/>
</dbReference>
<keyword evidence="10 11" id="KW-1267">Proteomics identification</keyword>
<dbReference type="Ensembl" id="ENSMUST00000235055.2">
    <property type="protein sequence ID" value="ENSMUSP00000157236.2"/>
    <property type="gene ID" value="ENSMUSG00000039183.7"/>
</dbReference>
<dbReference type="GO" id="GO:0140663">
    <property type="term" value="F:ATP-dependent FeS chaperone activity"/>
    <property type="evidence" value="ECO:0007669"/>
    <property type="project" value="InterPro"/>
</dbReference>
<reference evidence="7 9" key="1">
    <citation type="journal article" date="2009" name="PLoS Biol.">
        <title>Lineage-specific biology revealed by a finished genome assembly of the mouse.</title>
        <authorList>
            <consortium name="Mouse Genome Sequencing Consortium"/>
            <person name="Church D.M."/>
            <person name="Goodstadt L."/>
            <person name="Hillier L.W."/>
            <person name="Zody M.C."/>
            <person name="Goldstein S."/>
            <person name="She X."/>
            <person name="Bult C.J."/>
            <person name="Agarwala R."/>
            <person name="Cherry J.L."/>
            <person name="DiCuccio M."/>
            <person name="Hlavina W."/>
            <person name="Kapustin Y."/>
            <person name="Meric P."/>
            <person name="Maglott D."/>
            <person name="Birtle Z."/>
            <person name="Marques A.C."/>
            <person name="Graves T."/>
            <person name="Zhou S."/>
            <person name="Teague B."/>
            <person name="Potamousis K."/>
            <person name="Churas C."/>
            <person name="Place M."/>
            <person name="Herschleb J."/>
            <person name="Runnheim R."/>
            <person name="Forrest D."/>
            <person name="Amos-Landgraf J."/>
            <person name="Schwartz D.C."/>
            <person name="Cheng Z."/>
            <person name="Lindblad-Toh K."/>
            <person name="Eichler E.E."/>
            <person name="Ponting C.P."/>
        </authorList>
    </citation>
    <scope>NUCLEOTIDE SEQUENCE [LARGE SCALE GENOMIC DNA]</scope>
    <source>
        <strain evidence="7 9">C57BL/6J</strain>
    </source>
</reference>
<evidence type="ECO:0000313" key="9">
    <source>
        <dbReference type="Proteomes" id="UP000000589"/>
    </source>
</evidence>
<name>A0A3Q4EC31_MOUSE</name>
<dbReference type="GO" id="GO:0016226">
    <property type="term" value="P:iron-sulfur cluster assembly"/>
    <property type="evidence" value="ECO:0007669"/>
    <property type="project" value="InterPro"/>
</dbReference>
<dbReference type="SMR" id="A0A3Q4EC31"/>
<dbReference type="PANTHER" id="PTHR23264:SF19">
    <property type="entry name" value="CYTOSOLIC FE-S CLUSTER ASSEMBLY FACTOR NUBP2"/>
    <property type="match status" value="1"/>
</dbReference>
<evidence type="ECO:0000256" key="2">
    <source>
        <dbReference type="ARBA" id="ARBA00022723"/>
    </source>
</evidence>
<dbReference type="PANTHER" id="PTHR23264">
    <property type="entry name" value="NUCLEOTIDE-BINDING PROTEIN NBP35 YEAST -RELATED"/>
    <property type="match status" value="1"/>
</dbReference>
<evidence type="ECO:0000313" key="7">
    <source>
        <dbReference type="Ensembl" id="ENSMUSP00000157236.2"/>
    </source>
</evidence>
<dbReference type="InterPro" id="IPR033756">
    <property type="entry name" value="YlxH/NBP35"/>
</dbReference>
<keyword evidence="5" id="KW-0408">Iron</keyword>
<dbReference type="AGR" id="MGI:1347072"/>
<sequence length="58" mass="6084">MEAAAGERAEPGNLAGVRHIILVLSGKGGVGKSTISTELALALRHQGKKHPPPCRWES</sequence>
<evidence type="ECO:0000256" key="5">
    <source>
        <dbReference type="ARBA" id="ARBA00023004"/>
    </source>
</evidence>
<dbReference type="GO" id="GO:0051539">
    <property type="term" value="F:4 iron, 4 sulfur cluster binding"/>
    <property type="evidence" value="ECO:0007669"/>
    <property type="project" value="UniProtKB-KW"/>
</dbReference>
<dbReference type="Gene3D" id="3.40.50.300">
    <property type="entry name" value="P-loop containing nucleotide triphosphate hydrolases"/>
    <property type="match status" value="1"/>
</dbReference>
<keyword evidence="3" id="KW-0547">Nucleotide-binding</keyword>
<dbReference type="InterPro" id="IPR019591">
    <property type="entry name" value="Mrp/NBP35_ATP-bd"/>
</dbReference>
<dbReference type="Pfam" id="PF10609">
    <property type="entry name" value="ParA"/>
    <property type="match status" value="1"/>
</dbReference>